<dbReference type="EMBL" id="KQ761855">
    <property type="protein sequence ID" value="OAD56567.1"/>
    <property type="molecule type" value="Genomic_DNA"/>
</dbReference>
<protein>
    <submittedName>
        <fullName evidence="1">Uncharacterized protein</fullName>
    </submittedName>
</protein>
<dbReference type="OrthoDB" id="7688248at2759"/>
<accession>A0A310SKI7</accession>
<evidence type="ECO:0000313" key="1">
    <source>
        <dbReference type="EMBL" id="OAD56567.1"/>
    </source>
</evidence>
<evidence type="ECO:0000313" key="2">
    <source>
        <dbReference type="Proteomes" id="UP000250275"/>
    </source>
</evidence>
<dbReference type="Proteomes" id="UP000250275">
    <property type="component" value="Unassembled WGS sequence"/>
</dbReference>
<name>A0A310SKI7_9HYME</name>
<keyword evidence="2" id="KW-1185">Reference proteome</keyword>
<organism evidence="1 2">
    <name type="scientific">Eufriesea mexicana</name>
    <dbReference type="NCBI Taxonomy" id="516756"/>
    <lineage>
        <taxon>Eukaryota</taxon>
        <taxon>Metazoa</taxon>
        <taxon>Ecdysozoa</taxon>
        <taxon>Arthropoda</taxon>
        <taxon>Hexapoda</taxon>
        <taxon>Insecta</taxon>
        <taxon>Pterygota</taxon>
        <taxon>Neoptera</taxon>
        <taxon>Endopterygota</taxon>
        <taxon>Hymenoptera</taxon>
        <taxon>Apocrita</taxon>
        <taxon>Aculeata</taxon>
        <taxon>Apoidea</taxon>
        <taxon>Anthophila</taxon>
        <taxon>Apidae</taxon>
        <taxon>Eufriesea</taxon>
    </lineage>
</organism>
<reference evidence="1 2" key="1">
    <citation type="submission" date="2015-07" db="EMBL/GenBank/DDBJ databases">
        <title>The genome of Eufriesea mexicana.</title>
        <authorList>
            <person name="Pan H."/>
            <person name="Kapheim K."/>
        </authorList>
    </citation>
    <scope>NUCLEOTIDE SEQUENCE [LARGE SCALE GENOMIC DNA]</scope>
    <source>
        <strain evidence="1">0111107269</strain>
        <tissue evidence="1">Whole body</tissue>
    </source>
</reference>
<dbReference type="PANTHER" id="PTHR20898">
    <property type="entry name" value="DAEDALUS ON 3-RELATED-RELATED"/>
    <property type="match status" value="1"/>
</dbReference>
<gene>
    <name evidence="1" type="ORF">WN48_03254</name>
</gene>
<dbReference type="PANTHER" id="PTHR20898:SF0">
    <property type="entry name" value="DAEDALUS ON 3-RELATED"/>
    <property type="match status" value="1"/>
</dbReference>
<proteinExistence type="predicted"/>
<sequence length="388" mass="42730">MAKATFNIVHYYVGTGHLAYVCQDAFLVVGSLCTDMVHSADFNMDILNVFFCQNQATYDVIFEDVDCSQVNEEYISTCELELDYDSTYGASMSTYIEIIADVFTVRMGEYTVDVGLHVEVNLCEVAEDPNSIAVPILRAVDMNGPCPPTAATYDVIFEDVDCSQVNEEYISTCELELDYDSTYGASMSTYIEIIADVFTVRMGEYTVDVGLHVEVNLCEVAEDPNSIAVPILRAVDMNGPCPPTARTYQLDEYVIDNMDGLPPTFPSGHYLINMTFYTGDTTIPSTAKNNEGSPKHAKFLTAECLSPVNLRHGISMDNHLASIPGDLSNQKVLFAFTIQPSTTKNNEDSPKHAKFLTAECLSPVNLRHGISMNNHLASIPGDLSNQKV</sequence>
<dbReference type="AlphaFoldDB" id="A0A310SKI7"/>